<accession>A0A0N4UNH5</accession>
<keyword evidence="3" id="KW-1185">Reference proteome</keyword>
<proteinExistence type="predicted"/>
<gene>
    <name evidence="1" type="ORF">DME_LOCUS10671</name>
</gene>
<dbReference type="EMBL" id="UYYG01001234">
    <property type="protein sequence ID" value="VDN60698.1"/>
    <property type="molecule type" value="Genomic_DNA"/>
</dbReference>
<sequence>SNTIIQFSAIQFCFTKTLLFYYINTFRSSKIQIKKINRMGSNHICLTYFSIAEVSTSKFTLVTALLDIGRGNWWEYRRTIENYYQYLDNILHLNVDLVIFLDDKSADYIYKRRRGLGFEQKTKIIPISFYELPFYAYIHKAEEIIKREQQGIFWDSNWDETMKHHPEGKSAIYNILVNSKPYFLYKISIENPFSARFMVWLDAGYGHGNRSIFPKNYEWKPKFLPNKISLIQVTPPHDKISRYTMADLYRKNWAVLSGGFIAGDIYALNRFYAYYYRVFAEMINQNRIDDDQTTMVLLVQQHPQLFNIVHGDWFDAFKLFS</sequence>
<dbReference type="InterPro" id="IPR011735">
    <property type="entry name" value="WlaTC/HtrL_glycosyltransf"/>
</dbReference>
<evidence type="ECO:0000313" key="4">
    <source>
        <dbReference type="WBParaSite" id="DME_0000945701-mRNA-1"/>
    </source>
</evidence>
<evidence type="ECO:0000313" key="3">
    <source>
        <dbReference type="Proteomes" id="UP000274756"/>
    </source>
</evidence>
<evidence type="ECO:0000313" key="2">
    <source>
        <dbReference type="Proteomes" id="UP000038040"/>
    </source>
</evidence>
<name>A0A0N4UNH5_DRAME</name>
<dbReference type="Pfam" id="PF09612">
    <property type="entry name" value="HtrL_YibB"/>
    <property type="match status" value="1"/>
</dbReference>
<organism evidence="2 4">
    <name type="scientific">Dracunculus medinensis</name>
    <name type="common">Guinea worm</name>
    <dbReference type="NCBI Taxonomy" id="318479"/>
    <lineage>
        <taxon>Eukaryota</taxon>
        <taxon>Metazoa</taxon>
        <taxon>Ecdysozoa</taxon>
        <taxon>Nematoda</taxon>
        <taxon>Chromadorea</taxon>
        <taxon>Rhabditida</taxon>
        <taxon>Spirurina</taxon>
        <taxon>Dracunculoidea</taxon>
        <taxon>Dracunculidae</taxon>
        <taxon>Dracunculus</taxon>
    </lineage>
</organism>
<dbReference type="WBParaSite" id="DME_0000945701-mRNA-1">
    <property type="protein sequence ID" value="DME_0000945701-mRNA-1"/>
    <property type="gene ID" value="DME_0000945701"/>
</dbReference>
<dbReference type="STRING" id="318479.A0A0N4UNH5"/>
<reference evidence="1 3" key="2">
    <citation type="submission" date="2018-11" db="EMBL/GenBank/DDBJ databases">
        <authorList>
            <consortium name="Pathogen Informatics"/>
        </authorList>
    </citation>
    <scope>NUCLEOTIDE SEQUENCE [LARGE SCALE GENOMIC DNA]</scope>
</reference>
<dbReference type="OrthoDB" id="411632at2759"/>
<reference evidence="4" key="1">
    <citation type="submission" date="2017-02" db="UniProtKB">
        <authorList>
            <consortium name="WormBaseParasite"/>
        </authorList>
    </citation>
    <scope>IDENTIFICATION</scope>
</reference>
<evidence type="ECO:0000313" key="1">
    <source>
        <dbReference type="EMBL" id="VDN60698.1"/>
    </source>
</evidence>
<protein>
    <submittedName>
        <fullName evidence="4">Protein YibB</fullName>
    </submittedName>
</protein>
<dbReference type="Proteomes" id="UP000038040">
    <property type="component" value="Unplaced"/>
</dbReference>
<dbReference type="AlphaFoldDB" id="A0A0N4UNH5"/>
<dbReference type="Proteomes" id="UP000274756">
    <property type="component" value="Unassembled WGS sequence"/>
</dbReference>